<dbReference type="AlphaFoldDB" id="A0A426ZZW2"/>
<evidence type="ECO:0000313" key="1">
    <source>
        <dbReference type="EMBL" id="RRT69506.1"/>
    </source>
</evidence>
<organism evidence="1 2">
    <name type="scientific">Ensete ventricosum</name>
    <name type="common">Abyssinian banana</name>
    <name type="synonym">Musa ensete</name>
    <dbReference type="NCBI Taxonomy" id="4639"/>
    <lineage>
        <taxon>Eukaryota</taxon>
        <taxon>Viridiplantae</taxon>
        <taxon>Streptophyta</taxon>
        <taxon>Embryophyta</taxon>
        <taxon>Tracheophyta</taxon>
        <taxon>Spermatophyta</taxon>
        <taxon>Magnoliopsida</taxon>
        <taxon>Liliopsida</taxon>
        <taxon>Zingiberales</taxon>
        <taxon>Musaceae</taxon>
        <taxon>Ensete</taxon>
    </lineage>
</organism>
<dbReference type="Proteomes" id="UP000287651">
    <property type="component" value="Unassembled WGS sequence"/>
</dbReference>
<gene>
    <name evidence="1" type="ORF">B296_00037317</name>
</gene>
<evidence type="ECO:0000313" key="2">
    <source>
        <dbReference type="Proteomes" id="UP000287651"/>
    </source>
</evidence>
<name>A0A426ZZW2_ENSVE</name>
<dbReference type="EMBL" id="AMZH03004318">
    <property type="protein sequence ID" value="RRT69506.1"/>
    <property type="molecule type" value="Genomic_DNA"/>
</dbReference>
<sequence length="101" mass="11110">MVNVSFTAIVVGRPYLRHVGRIGAGVYHVCIRSALLCQAGRTEAELSHVDVRTKELLEATLHLWLSFLSFSFSFASSSNWFEGRHGGGRAKPVHLRGTGLD</sequence>
<accession>A0A426ZZW2</accession>
<reference evidence="1 2" key="1">
    <citation type="journal article" date="2014" name="Agronomy (Basel)">
        <title>A Draft Genome Sequence for Ensete ventricosum, the Drought-Tolerant Tree Against Hunger.</title>
        <authorList>
            <person name="Harrison J."/>
            <person name="Moore K.A."/>
            <person name="Paszkiewicz K."/>
            <person name="Jones T."/>
            <person name="Grant M."/>
            <person name="Ambacheew D."/>
            <person name="Muzemil S."/>
            <person name="Studholme D.J."/>
        </authorList>
    </citation>
    <scope>NUCLEOTIDE SEQUENCE [LARGE SCALE GENOMIC DNA]</scope>
</reference>
<proteinExistence type="predicted"/>
<protein>
    <submittedName>
        <fullName evidence="1">Uncharacterized protein</fullName>
    </submittedName>
</protein>
<comment type="caution">
    <text evidence="1">The sequence shown here is derived from an EMBL/GenBank/DDBJ whole genome shotgun (WGS) entry which is preliminary data.</text>
</comment>